<reference evidence="1 2" key="1">
    <citation type="submission" date="2014-06" db="EMBL/GenBank/DDBJ databases">
        <title>Draft genome sequence of Paenibacillus sp. MSt1.</title>
        <authorList>
            <person name="Aw Y.K."/>
            <person name="Ong K.S."/>
            <person name="Gan H.M."/>
            <person name="Lee S.M."/>
        </authorList>
    </citation>
    <scope>NUCLEOTIDE SEQUENCE [LARGE SCALE GENOMIC DNA]</scope>
    <source>
        <strain evidence="1 2">MSt1</strain>
    </source>
</reference>
<dbReference type="InterPro" id="IPR026838">
    <property type="entry name" value="YheC/D"/>
</dbReference>
<name>A0A081P303_9BACL</name>
<dbReference type="Gene3D" id="3.30.470.20">
    <property type="entry name" value="ATP-grasp fold, B domain"/>
    <property type="match status" value="1"/>
</dbReference>
<dbReference type="Pfam" id="PF14398">
    <property type="entry name" value="ATPgrasp_YheCD"/>
    <property type="match status" value="1"/>
</dbReference>
<dbReference type="SUPFAM" id="SSF56059">
    <property type="entry name" value="Glutathione synthetase ATP-binding domain-like"/>
    <property type="match status" value="1"/>
</dbReference>
<keyword evidence="2" id="KW-1185">Reference proteome</keyword>
<protein>
    <recommendedName>
        <fullName evidence="3">Endospore coat-associated protein</fullName>
    </recommendedName>
</protein>
<gene>
    <name evidence="1" type="ORF">ET33_05125</name>
</gene>
<dbReference type="eggNOG" id="COG0189">
    <property type="taxonomic scope" value="Bacteria"/>
</dbReference>
<accession>A0A081P303</accession>
<dbReference type="RefSeq" id="WP_036683487.1">
    <property type="nucleotide sequence ID" value="NZ_JNVM01000012.1"/>
</dbReference>
<dbReference type="EMBL" id="JNVM01000012">
    <property type="protein sequence ID" value="KEQ25076.1"/>
    <property type="molecule type" value="Genomic_DNA"/>
</dbReference>
<organism evidence="1 2">
    <name type="scientific">Paenibacillus tyrfis</name>
    <dbReference type="NCBI Taxonomy" id="1501230"/>
    <lineage>
        <taxon>Bacteria</taxon>
        <taxon>Bacillati</taxon>
        <taxon>Bacillota</taxon>
        <taxon>Bacilli</taxon>
        <taxon>Bacillales</taxon>
        <taxon>Paenibacillaceae</taxon>
        <taxon>Paenibacillus</taxon>
    </lineage>
</organism>
<dbReference type="Proteomes" id="UP000028123">
    <property type="component" value="Unassembled WGS sequence"/>
</dbReference>
<evidence type="ECO:0000313" key="1">
    <source>
        <dbReference type="EMBL" id="KEQ25076.1"/>
    </source>
</evidence>
<proteinExistence type="predicted"/>
<evidence type="ECO:0008006" key="3">
    <source>
        <dbReference type="Google" id="ProtNLM"/>
    </source>
</evidence>
<sequence>MVYANTKWGKHSYLKTGARWKPYLPETQRASRAAVSSMLKRWGAVYLKPNNGTGGYGIMKITSTGNGRYTLKSGYATRTFHSFGSLYSAVSRHTARRSYLVQKAIPLLHYKKRPFDLRIMVQRNRQRGWDVTGMVGRLARPRKIVTNYHNGGTPMPVDMLISPHIRGKRRTGFIQELKTLGRGVSEYMSAKYPKFPAFGVDVAIDAKLKPWILEVNTRPDKSIFNALKNKTMYRRILSYARMKKRS</sequence>
<evidence type="ECO:0000313" key="2">
    <source>
        <dbReference type="Proteomes" id="UP000028123"/>
    </source>
</evidence>
<dbReference type="AlphaFoldDB" id="A0A081P303"/>
<dbReference type="OrthoDB" id="7869153at2"/>
<comment type="caution">
    <text evidence="1">The sequence shown here is derived from an EMBL/GenBank/DDBJ whole genome shotgun (WGS) entry which is preliminary data.</text>
</comment>